<feature type="compositionally biased region" description="Polar residues" evidence="1">
    <location>
        <begin position="48"/>
        <end position="57"/>
    </location>
</feature>
<dbReference type="Gene3D" id="3.40.50.300">
    <property type="entry name" value="P-loop containing nucleotide triphosphate hydrolases"/>
    <property type="match status" value="1"/>
</dbReference>
<feature type="domain" description="Rv3660c-like CheY-like N-terminal" evidence="2">
    <location>
        <begin position="67"/>
        <end position="168"/>
    </location>
</feature>
<proteinExistence type="predicted"/>
<dbReference type="EMBL" id="JAGIOC010000001">
    <property type="protein sequence ID" value="MBP2408800.1"/>
    <property type="molecule type" value="Genomic_DNA"/>
</dbReference>
<dbReference type="InterPro" id="IPR022521">
    <property type="entry name" value="Rv3660c"/>
</dbReference>
<dbReference type="InterPro" id="IPR059050">
    <property type="entry name" value="Rv3660c_N"/>
</dbReference>
<dbReference type="Proteomes" id="UP000698222">
    <property type="component" value="Unassembled WGS sequence"/>
</dbReference>
<protein>
    <submittedName>
        <fullName evidence="3">Secretion/DNA translocation related CpaE-like protein</fullName>
    </submittedName>
</protein>
<feature type="region of interest" description="Disordered" evidence="1">
    <location>
        <begin position="1"/>
        <end position="59"/>
    </location>
</feature>
<evidence type="ECO:0000256" key="1">
    <source>
        <dbReference type="SAM" id="MobiDB-lite"/>
    </source>
</evidence>
<dbReference type="NCBIfam" id="TIGR03815">
    <property type="entry name" value="CpaE_hom_Actino"/>
    <property type="match status" value="1"/>
</dbReference>
<evidence type="ECO:0000313" key="3">
    <source>
        <dbReference type="EMBL" id="MBP2408800.1"/>
    </source>
</evidence>
<name>A0ABS4YJY9_9MICO</name>
<keyword evidence="4" id="KW-1185">Reference proteome</keyword>
<evidence type="ECO:0000259" key="2">
    <source>
        <dbReference type="Pfam" id="PF26563"/>
    </source>
</evidence>
<dbReference type="InterPro" id="IPR027417">
    <property type="entry name" value="P-loop_NTPase"/>
</dbReference>
<organism evidence="3 4">
    <name type="scientific">Brachybacterium fresconis</name>
    <dbReference type="NCBI Taxonomy" id="173363"/>
    <lineage>
        <taxon>Bacteria</taxon>
        <taxon>Bacillati</taxon>
        <taxon>Actinomycetota</taxon>
        <taxon>Actinomycetes</taxon>
        <taxon>Micrococcales</taxon>
        <taxon>Dermabacteraceae</taxon>
        <taxon>Brachybacterium</taxon>
    </lineage>
</organism>
<dbReference type="Pfam" id="PF26563">
    <property type="entry name" value="Rv3660c_N"/>
    <property type="match status" value="1"/>
</dbReference>
<evidence type="ECO:0000313" key="4">
    <source>
        <dbReference type="Proteomes" id="UP000698222"/>
    </source>
</evidence>
<gene>
    <name evidence="3" type="ORF">JOF44_001703</name>
</gene>
<accession>A0ABS4YJY9</accession>
<reference evidence="3 4" key="1">
    <citation type="submission" date="2021-03" db="EMBL/GenBank/DDBJ databases">
        <title>Sequencing the genomes of 1000 actinobacteria strains.</title>
        <authorList>
            <person name="Klenk H.-P."/>
        </authorList>
    </citation>
    <scope>NUCLEOTIDE SEQUENCE [LARGE SCALE GENOMIC DNA]</scope>
    <source>
        <strain evidence="3 4">DSM 14564</strain>
    </source>
</reference>
<dbReference type="RefSeq" id="WP_209889787.1">
    <property type="nucleotide sequence ID" value="NZ_BAAAJV010000005.1"/>
</dbReference>
<comment type="caution">
    <text evidence="3">The sequence shown here is derived from an EMBL/GenBank/DDBJ whole genome shotgun (WGS) entry which is preliminary data.</text>
</comment>
<dbReference type="SUPFAM" id="SSF52540">
    <property type="entry name" value="P-loop containing nucleoside triphosphate hydrolases"/>
    <property type="match status" value="1"/>
</dbReference>
<sequence>MTSTTIPPTRRPAPPSDLLHAAVPTEPAGRPDAAPRRRRARFPGPLAQSTEATSQGRPQVRWLGSEVALLERVRDHATAVGMDLVDASGDGSSAGRPAAVVIDGAALADDARPLPGPSVPLLVVMDGPEVPVAAWKRALGAGARAVITLPDGSDELLSLLAELARPRAASTLVAVTGGCGGAGASSFAARLAAAARSSGPVVLVDADPLGGGLDLLVEGVGSAGIGWADAAGLGPDDGEALREGLPRVDEVSLLAAQDHGGPDASSLSKVLSALAPLGGTVIVDLASALVPVAAEHADRVLLVVPTSDHAVRAAARRLRSWPQLDPPTQVVARRRGPLSPPEVCEDLALPLAGSFRDSPRGTVPLLDVRRGGADRAARRLLARPGAEHGS</sequence>